<reference evidence="2 3" key="1">
    <citation type="journal article" date="2019" name="Nat. Ecol. Evol.">
        <title>Megaphylogeny resolves global patterns of mushroom evolution.</title>
        <authorList>
            <person name="Varga T."/>
            <person name="Krizsan K."/>
            <person name="Foldi C."/>
            <person name="Dima B."/>
            <person name="Sanchez-Garcia M."/>
            <person name="Sanchez-Ramirez S."/>
            <person name="Szollosi G.J."/>
            <person name="Szarkandi J.G."/>
            <person name="Papp V."/>
            <person name="Albert L."/>
            <person name="Andreopoulos W."/>
            <person name="Angelini C."/>
            <person name="Antonin V."/>
            <person name="Barry K.W."/>
            <person name="Bougher N.L."/>
            <person name="Buchanan P."/>
            <person name="Buyck B."/>
            <person name="Bense V."/>
            <person name="Catcheside P."/>
            <person name="Chovatia M."/>
            <person name="Cooper J."/>
            <person name="Damon W."/>
            <person name="Desjardin D."/>
            <person name="Finy P."/>
            <person name="Geml J."/>
            <person name="Haridas S."/>
            <person name="Hughes K."/>
            <person name="Justo A."/>
            <person name="Karasinski D."/>
            <person name="Kautmanova I."/>
            <person name="Kiss B."/>
            <person name="Kocsube S."/>
            <person name="Kotiranta H."/>
            <person name="LaButti K.M."/>
            <person name="Lechner B.E."/>
            <person name="Liimatainen K."/>
            <person name="Lipzen A."/>
            <person name="Lukacs Z."/>
            <person name="Mihaltcheva S."/>
            <person name="Morgado L.N."/>
            <person name="Niskanen T."/>
            <person name="Noordeloos M.E."/>
            <person name="Ohm R.A."/>
            <person name="Ortiz-Santana B."/>
            <person name="Ovrebo C."/>
            <person name="Racz N."/>
            <person name="Riley R."/>
            <person name="Savchenko A."/>
            <person name="Shiryaev A."/>
            <person name="Soop K."/>
            <person name="Spirin V."/>
            <person name="Szebenyi C."/>
            <person name="Tomsovsky M."/>
            <person name="Tulloss R.E."/>
            <person name="Uehling J."/>
            <person name="Grigoriev I.V."/>
            <person name="Vagvolgyi C."/>
            <person name="Papp T."/>
            <person name="Martin F.M."/>
            <person name="Miettinen O."/>
            <person name="Hibbett D.S."/>
            <person name="Nagy L.G."/>
        </authorList>
    </citation>
    <scope>NUCLEOTIDE SEQUENCE [LARGE SCALE GENOMIC DNA]</scope>
    <source>
        <strain evidence="2 3">FP101781</strain>
    </source>
</reference>
<dbReference type="OrthoDB" id="1886636at2759"/>
<dbReference type="AlphaFoldDB" id="A0A4Y7TIA1"/>
<dbReference type="STRING" id="71717.A0A4Y7TIA1"/>
<keyword evidence="3" id="KW-1185">Reference proteome</keyword>
<gene>
    <name evidence="2" type="ORF">FA13DRAFT_1730188</name>
</gene>
<name>A0A4Y7TIA1_COPMI</name>
<organism evidence="2 3">
    <name type="scientific">Coprinellus micaceus</name>
    <name type="common">Glistening ink-cap mushroom</name>
    <name type="synonym">Coprinus micaceus</name>
    <dbReference type="NCBI Taxonomy" id="71717"/>
    <lineage>
        <taxon>Eukaryota</taxon>
        <taxon>Fungi</taxon>
        <taxon>Dikarya</taxon>
        <taxon>Basidiomycota</taxon>
        <taxon>Agaricomycotina</taxon>
        <taxon>Agaricomycetes</taxon>
        <taxon>Agaricomycetidae</taxon>
        <taxon>Agaricales</taxon>
        <taxon>Agaricineae</taxon>
        <taxon>Psathyrellaceae</taxon>
        <taxon>Coprinellus</taxon>
    </lineage>
</organism>
<feature type="compositionally biased region" description="Low complexity" evidence="1">
    <location>
        <begin position="22"/>
        <end position="32"/>
    </location>
</feature>
<evidence type="ECO:0000256" key="1">
    <source>
        <dbReference type="SAM" id="MobiDB-lite"/>
    </source>
</evidence>
<comment type="caution">
    <text evidence="2">The sequence shown here is derived from an EMBL/GenBank/DDBJ whole genome shotgun (WGS) entry which is preliminary data.</text>
</comment>
<sequence length="239" mass="26353">MAPGHAFRFYKPPHHKENVPESSQPAQSAPSSTRVRAFRNTTPAELALKFKQPAEIPLPPRPLPVREIPSTCPQPFKFQPISTPSANPVKLGDCSNASLPQLDSSAGSTLANITSSNAIQSLEIPPAKKAVFRHDKVKMVWASMDEAKTWMEIEEQDKGFKFASKGPIPTHGAAVEWTMKFRYVCSRGASGGKKVYEKKTDRTAKKITSQRDTGCKCALRLTLYPDRVEGSYVAVHNHP</sequence>
<dbReference type="Proteomes" id="UP000298030">
    <property type="component" value="Unassembled WGS sequence"/>
</dbReference>
<protein>
    <recommendedName>
        <fullName evidence="4">FAR1 domain-containing protein</fullName>
    </recommendedName>
</protein>
<dbReference type="EMBL" id="QPFP01000011">
    <property type="protein sequence ID" value="TEB33903.1"/>
    <property type="molecule type" value="Genomic_DNA"/>
</dbReference>
<accession>A0A4Y7TIA1</accession>
<evidence type="ECO:0000313" key="3">
    <source>
        <dbReference type="Proteomes" id="UP000298030"/>
    </source>
</evidence>
<evidence type="ECO:0008006" key="4">
    <source>
        <dbReference type="Google" id="ProtNLM"/>
    </source>
</evidence>
<feature type="region of interest" description="Disordered" evidence="1">
    <location>
        <begin position="1"/>
        <end position="35"/>
    </location>
</feature>
<proteinExistence type="predicted"/>
<evidence type="ECO:0000313" key="2">
    <source>
        <dbReference type="EMBL" id="TEB33903.1"/>
    </source>
</evidence>